<dbReference type="Proteomes" id="UP000054279">
    <property type="component" value="Unassembled WGS sequence"/>
</dbReference>
<feature type="region of interest" description="Disordered" evidence="1">
    <location>
        <begin position="1"/>
        <end position="52"/>
    </location>
</feature>
<evidence type="ECO:0000313" key="2">
    <source>
        <dbReference type="EMBL" id="KIJ38585.1"/>
    </source>
</evidence>
<proteinExistence type="predicted"/>
<feature type="region of interest" description="Disordered" evidence="1">
    <location>
        <begin position="67"/>
        <end position="145"/>
    </location>
</feature>
<reference evidence="2 3" key="1">
    <citation type="submission" date="2014-06" db="EMBL/GenBank/DDBJ databases">
        <title>Evolutionary Origins and Diversification of the Mycorrhizal Mutualists.</title>
        <authorList>
            <consortium name="DOE Joint Genome Institute"/>
            <consortium name="Mycorrhizal Genomics Consortium"/>
            <person name="Kohler A."/>
            <person name="Kuo A."/>
            <person name="Nagy L.G."/>
            <person name="Floudas D."/>
            <person name="Copeland A."/>
            <person name="Barry K.W."/>
            <person name="Cichocki N."/>
            <person name="Veneault-Fourrey C."/>
            <person name="LaButti K."/>
            <person name="Lindquist E.A."/>
            <person name="Lipzen A."/>
            <person name="Lundell T."/>
            <person name="Morin E."/>
            <person name="Murat C."/>
            <person name="Riley R."/>
            <person name="Ohm R."/>
            <person name="Sun H."/>
            <person name="Tunlid A."/>
            <person name="Henrissat B."/>
            <person name="Grigoriev I.V."/>
            <person name="Hibbett D.S."/>
            <person name="Martin F."/>
        </authorList>
    </citation>
    <scope>NUCLEOTIDE SEQUENCE [LARGE SCALE GENOMIC DNA]</scope>
    <source>
        <strain evidence="2 3">SS14</strain>
    </source>
</reference>
<dbReference type="EMBL" id="KN837159">
    <property type="protein sequence ID" value="KIJ38585.1"/>
    <property type="molecule type" value="Genomic_DNA"/>
</dbReference>
<evidence type="ECO:0000313" key="3">
    <source>
        <dbReference type="Proteomes" id="UP000054279"/>
    </source>
</evidence>
<protein>
    <submittedName>
        <fullName evidence="2">Uncharacterized protein</fullName>
    </submittedName>
</protein>
<accession>A0A0C9VL95</accession>
<dbReference type="HOGENOM" id="CLU_1788052_0_0_1"/>
<name>A0A0C9VL95_SPHS4</name>
<feature type="compositionally biased region" description="Low complexity" evidence="1">
    <location>
        <begin position="34"/>
        <end position="50"/>
    </location>
</feature>
<sequence>MCSAVLPKEPKQDFPRIGNPKTSGPPVLPCSELSASPSRRARTSTAASRTCPPTTHSFLRCHVRTSSTLHPRCPPRLPTTHAYPKSTNRSLAEGRKRCETLDAASSSRSNPTPPPLAPARSRALRLRTGVPSGFGDDVLDELFDE</sequence>
<dbReference type="AlphaFoldDB" id="A0A0C9VL95"/>
<gene>
    <name evidence="2" type="ORF">M422DRAFT_33189</name>
</gene>
<evidence type="ECO:0000256" key="1">
    <source>
        <dbReference type="SAM" id="MobiDB-lite"/>
    </source>
</evidence>
<organism evidence="2 3">
    <name type="scientific">Sphaerobolus stellatus (strain SS14)</name>
    <dbReference type="NCBI Taxonomy" id="990650"/>
    <lineage>
        <taxon>Eukaryota</taxon>
        <taxon>Fungi</taxon>
        <taxon>Dikarya</taxon>
        <taxon>Basidiomycota</taxon>
        <taxon>Agaricomycotina</taxon>
        <taxon>Agaricomycetes</taxon>
        <taxon>Phallomycetidae</taxon>
        <taxon>Geastrales</taxon>
        <taxon>Sphaerobolaceae</taxon>
        <taxon>Sphaerobolus</taxon>
    </lineage>
</organism>
<keyword evidence="3" id="KW-1185">Reference proteome</keyword>